<dbReference type="GO" id="GO:0046872">
    <property type="term" value="F:metal ion binding"/>
    <property type="evidence" value="ECO:0007669"/>
    <property type="project" value="UniProtKB-KW"/>
</dbReference>
<dbReference type="KEGG" id="whj:H9Q79_08915"/>
<dbReference type="AlphaFoldDB" id="A0A7G9GHT3"/>
<keyword evidence="4" id="KW-0862">Zinc</keyword>
<feature type="domain" description="Metallo-beta-lactamase" evidence="5">
    <location>
        <begin position="11"/>
        <end position="201"/>
    </location>
</feature>
<keyword evidence="2" id="KW-0479">Metal-binding</keyword>
<dbReference type="GO" id="GO:0016787">
    <property type="term" value="F:hydrolase activity"/>
    <property type="evidence" value="ECO:0007669"/>
    <property type="project" value="UniProtKB-KW"/>
</dbReference>
<dbReference type="InterPro" id="IPR001279">
    <property type="entry name" value="Metallo-B-lactamas"/>
</dbReference>
<evidence type="ECO:0000256" key="4">
    <source>
        <dbReference type="ARBA" id="ARBA00022833"/>
    </source>
</evidence>
<keyword evidence="3 6" id="KW-0378">Hydrolase</keyword>
<protein>
    <submittedName>
        <fullName evidence="6">MBL fold metallo-hydrolase</fullName>
    </submittedName>
</protein>
<dbReference type="Proteomes" id="UP000515860">
    <property type="component" value="Chromosome"/>
</dbReference>
<keyword evidence="7" id="KW-1185">Reference proteome</keyword>
<dbReference type="CDD" id="cd06262">
    <property type="entry name" value="metallo-hydrolase-like_MBL-fold"/>
    <property type="match status" value="1"/>
</dbReference>
<organism evidence="6 7">
    <name type="scientific">Wansuia hejianensis</name>
    <dbReference type="NCBI Taxonomy" id="2763667"/>
    <lineage>
        <taxon>Bacteria</taxon>
        <taxon>Bacillati</taxon>
        <taxon>Bacillota</taxon>
        <taxon>Clostridia</taxon>
        <taxon>Lachnospirales</taxon>
        <taxon>Lachnospiraceae</taxon>
        <taxon>Wansuia</taxon>
    </lineage>
</organism>
<dbReference type="PANTHER" id="PTHR46233:SF3">
    <property type="entry name" value="HYDROXYACYLGLUTATHIONE HYDROLASE GLOC"/>
    <property type="match status" value="1"/>
</dbReference>
<evidence type="ECO:0000256" key="3">
    <source>
        <dbReference type="ARBA" id="ARBA00022801"/>
    </source>
</evidence>
<dbReference type="RefSeq" id="WP_118646976.1">
    <property type="nucleotide sequence ID" value="NZ_CP060635.1"/>
</dbReference>
<evidence type="ECO:0000256" key="2">
    <source>
        <dbReference type="ARBA" id="ARBA00022723"/>
    </source>
</evidence>
<evidence type="ECO:0000259" key="5">
    <source>
        <dbReference type="SMART" id="SM00849"/>
    </source>
</evidence>
<accession>A0A7G9GHT3</accession>
<reference evidence="6 7" key="1">
    <citation type="submission" date="2020-08" db="EMBL/GenBank/DDBJ databases">
        <authorList>
            <person name="Liu C."/>
            <person name="Sun Q."/>
        </authorList>
    </citation>
    <scope>NUCLEOTIDE SEQUENCE [LARGE SCALE GENOMIC DNA]</scope>
    <source>
        <strain evidence="6 7">NSJ-29</strain>
    </source>
</reference>
<dbReference type="Gene3D" id="3.60.15.10">
    <property type="entry name" value="Ribonuclease Z/Hydroxyacylglutathione hydrolase-like"/>
    <property type="match status" value="1"/>
</dbReference>
<dbReference type="EMBL" id="CP060635">
    <property type="protein sequence ID" value="QNM10365.1"/>
    <property type="molecule type" value="Genomic_DNA"/>
</dbReference>
<name>A0A7G9GHT3_9FIRM</name>
<dbReference type="SMART" id="SM00849">
    <property type="entry name" value="Lactamase_B"/>
    <property type="match status" value="1"/>
</dbReference>
<dbReference type="PANTHER" id="PTHR46233">
    <property type="entry name" value="HYDROXYACYLGLUTATHIONE HYDROLASE GLOC"/>
    <property type="match status" value="1"/>
</dbReference>
<gene>
    <name evidence="6" type="ORF">H9Q79_08915</name>
</gene>
<dbReference type="InterPro" id="IPR051453">
    <property type="entry name" value="MBL_Glyoxalase_II"/>
</dbReference>
<sequence length="214" mass="24534">MITALTSNTTTSVCYLLDEHSHVLLIDPNDFRQIQDTLLSFGGRPELILLTHEHFDHITALEEVRESWQIPVIASRCCSGALTEESENLSNIYDLFVYFRTGFLSEVRHEAFRCRPADIVFDETYSFRWQDHLFELYRCPGHSPGSCVILMDQEVLFSGDYLIPGEKPNLSLRTSCTSDYEAVTRPWLSRLPDGLHIYPGHGSPYTLTKERNSL</sequence>
<dbReference type="Pfam" id="PF00753">
    <property type="entry name" value="Lactamase_B"/>
    <property type="match status" value="1"/>
</dbReference>
<evidence type="ECO:0000313" key="6">
    <source>
        <dbReference type="EMBL" id="QNM10365.1"/>
    </source>
</evidence>
<comment type="cofactor">
    <cofactor evidence="1">
        <name>Zn(2+)</name>
        <dbReference type="ChEBI" id="CHEBI:29105"/>
    </cofactor>
</comment>
<evidence type="ECO:0000256" key="1">
    <source>
        <dbReference type="ARBA" id="ARBA00001947"/>
    </source>
</evidence>
<evidence type="ECO:0000313" key="7">
    <source>
        <dbReference type="Proteomes" id="UP000515860"/>
    </source>
</evidence>
<proteinExistence type="predicted"/>
<dbReference type="SUPFAM" id="SSF56281">
    <property type="entry name" value="Metallo-hydrolase/oxidoreductase"/>
    <property type="match status" value="1"/>
</dbReference>
<dbReference type="InterPro" id="IPR036866">
    <property type="entry name" value="RibonucZ/Hydroxyglut_hydro"/>
</dbReference>